<dbReference type="EMBL" id="JAEHOI010000001">
    <property type="protein sequence ID" value="MBK0420598.1"/>
    <property type="molecule type" value="Genomic_DNA"/>
</dbReference>
<dbReference type="InterPro" id="IPR007712">
    <property type="entry name" value="RelE/ParE_toxin"/>
</dbReference>
<dbReference type="Pfam" id="PF05016">
    <property type="entry name" value="ParE_toxin"/>
    <property type="match status" value="1"/>
</dbReference>
<organism evidence="2 3">
    <name type="scientific">Leucobacter edaphi</name>
    <dbReference type="NCBI Taxonomy" id="2796472"/>
    <lineage>
        <taxon>Bacteria</taxon>
        <taxon>Bacillati</taxon>
        <taxon>Actinomycetota</taxon>
        <taxon>Actinomycetes</taxon>
        <taxon>Micrococcales</taxon>
        <taxon>Microbacteriaceae</taxon>
        <taxon>Leucobacter</taxon>
    </lineage>
</organism>
<keyword evidence="1" id="KW-1277">Toxin-antitoxin system</keyword>
<evidence type="ECO:0000313" key="2">
    <source>
        <dbReference type="EMBL" id="MBK0420598.1"/>
    </source>
</evidence>
<dbReference type="AlphaFoldDB" id="A0A934QAM1"/>
<dbReference type="RefSeq" id="WP_200130810.1">
    <property type="nucleotide sequence ID" value="NZ_JAEHOI010000001.1"/>
</dbReference>
<name>A0A934QAM1_9MICO</name>
<comment type="caution">
    <text evidence="2">The sequence shown here is derived from an EMBL/GenBank/DDBJ whole genome shotgun (WGS) entry which is preliminary data.</text>
</comment>
<gene>
    <name evidence="2" type="ORF">JD292_00700</name>
</gene>
<protein>
    <submittedName>
        <fullName evidence="2">Type II toxin-antitoxin system RelE/ParE family toxin</fullName>
    </submittedName>
</protein>
<evidence type="ECO:0000256" key="1">
    <source>
        <dbReference type="ARBA" id="ARBA00022649"/>
    </source>
</evidence>
<sequence length="103" mass="11789">MTHRIVYSPRAHQHLRAIYDRIAGEAGPEIAQRFVLSIYDYCDDLADFPLRGRARDDLTPGMRVIGFRRRAMIAFLVTDNEVEIHGVYYGGSDYEALILDSLD</sequence>
<accession>A0A934QAM1</accession>
<keyword evidence="3" id="KW-1185">Reference proteome</keyword>
<dbReference type="Gene3D" id="3.30.2310.20">
    <property type="entry name" value="RelE-like"/>
    <property type="match status" value="1"/>
</dbReference>
<evidence type="ECO:0000313" key="3">
    <source>
        <dbReference type="Proteomes" id="UP000618733"/>
    </source>
</evidence>
<dbReference type="InterPro" id="IPR035093">
    <property type="entry name" value="RelE/ParE_toxin_dom_sf"/>
</dbReference>
<dbReference type="Proteomes" id="UP000618733">
    <property type="component" value="Unassembled WGS sequence"/>
</dbReference>
<reference evidence="2" key="1">
    <citation type="submission" date="2020-12" db="EMBL/GenBank/DDBJ databases">
        <title>Leucobacter sp. CAS2, isolated from Chromium sludge.</title>
        <authorList>
            <person name="Xu Z."/>
        </authorList>
    </citation>
    <scope>NUCLEOTIDE SEQUENCE</scope>
    <source>
        <strain evidence="2">CSA2</strain>
    </source>
</reference>
<proteinExistence type="predicted"/>